<dbReference type="VEuPathDB" id="VectorBase:SCAU015268"/>
<gene>
    <name evidence="3" type="primary">106082160</name>
</gene>
<accession>A0A1I8QA03</accession>
<sequence length="514" mass="59258">MSEKSNSNNNLKNKISKELRAKANDFLNNKAKANNLVDIIQHLENAIRSGDILTPALLTLEVVFTELLKRRDIVLSSTKKNDESETETKYRDWIKERYEETLSLMLNAIENCEKTQDSSQALVSSMKLLAAEGKYPIDNIEALHFPRKRLRSIIEKILCETRSQETVIQSFKEYSEYLDVVQYCWNILNVVVKKTGYKNETLALNCLHFINALPLSKSLQDSSKLLIPLSEKASGSELFDYSATRRHINRVWNNIMHWLQPDLPEVVHRQMLIVLLECILPHLEQPVLLTDFLMDSLDCGGAVSLLALQGVFTLIQKHNITYPNIYEKLYSMFEPEIFHTKYKARLFYLADIFLTSTHLPENLVAAFIKRLARLSLISPPQDAIIMMYFIGNLLLRHLGLKKLICATQADEVSKDPYIMEEREPTKSNAIDSSLWEVIALQKHSIPSVATAARFISQPLPKHEWDLSTVLEVKEDDIFDQEIAKKTKQYAMAFERPQTIHLPKNDKFQRHWSLI</sequence>
<proteinExistence type="inferred from homology"/>
<organism evidence="3 4">
    <name type="scientific">Stomoxys calcitrans</name>
    <name type="common">Stable fly</name>
    <name type="synonym">Conops calcitrans</name>
    <dbReference type="NCBI Taxonomy" id="35570"/>
    <lineage>
        <taxon>Eukaryota</taxon>
        <taxon>Metazoa</taxon>
        <taxon>Ecdysozoa</taxon>
        <taxon>Arthropoda</taxon>
        <taxon>Hexapoda</taxon>
        <taxon>Insecta</taxon>
        <taxon>Pterygota</taxon>
        <taxon>Neoptera</taxon>
        <taxon>Endopterygota</taxon>
        <taxon>Diptera</taxon>
        <taxon>Brachycera</taxon>
        <taxon>Muscomorpha</taxon>
        <taxon>Muscoidea</taxon>
        <taxon>Muscidae</taxon>
        <taxon>Stomoxys</taxon>
    </lineage>
</organism>
<reference evidence="3" key="1">
    <citation type="submission" date="2020-05" db="UniProtKB">
        <authorList>
            <consortium name="EnsemblMetazoa"/>
        </authorList>
    </citation>
    <scope>IDENTIFICATION</scope>
    <source>
        <strain evidence="3">USDA</strain>
    </source>
</reference>
<dbReference type="GO" id="GO:0042254">
    <property type="term" value="P:ribosome biogenesis"/>
    <property type="evidence" value="ECO:0007669"/>
    <property type="project" value="InterPro"/>
</dbReference>
<dbReference type="Pfam" id="PF03914">
    <property type="entry name" value="CBF"/>
    <property type="match status" value="1"/>
</dbReference>
<dbReference type="EnsemblMetazoa" id="SCAU015268-RA">
    <property type="protein sequence ID" value="SCAU015268-PA"/>
    <property type="gene ID" value="SCAU015268"/>
</dbReference>
<dbReference type="GO" id="GO:0030692">
    <property type="term" value="C:Noc4p-Nop14p complex"/>
    <property type="evidence" value="ECO:0007669"/>
    <property type="project" value="TreeGrafter"/>
</dbReference>
<dbReference type="InterPro" id="IPR027193">
    <property type="entry name" value="Noc4"/>
</dbReference>
<dbReference type="PANTHER" id="PTHR12455:SF0">
    <property type="entry name" value="NUCLEOLAR COMPLEX PROTEIN 4 HOMOLOG"/>
    <property type="match status" value="1"/>
</dbReference>
<dbReference type="PANTHER" id="PTHR12455">
    <property type="entry name" value="NUCLEOLAR COMPLEX PROTEIN 4"/>
    <property type="match status" value="1"/>
</dbReference>
<evidence type="ECO:0000256" key="1">
    <source>
        <dbReference type="ARBA" id="ARBA00007797"/>
    </source>
</evidence>
<feature type="domain" description="CCAAT-binding factor" evidence="2">
    <location>
        <begin position="304"/>
        <end position="452"/>
    </location>
</feature>
<name>A0A1I8QA03_STOCA</name>
<keyword evidence="4" id="KW-1185">Reference proteome</keyword>
<dbReference type="AlphaFoldDB" id="A0A1I8QA03"/>
<protein>
    <recommendedName>
        <fullName evidence="2">CCAAT-binding factor domain-containing protein</fullName>
    </recommendedName>
</protein>
<evidence type="ECO:0000313" key="3">
    <source>
        <dbReference type="EnsemblMetazoa" id="SCAU015268-PA"/>
    </source>
</evidence>
<dbReference type="OrthoDB" id="10263185at2759"/>
<dbReference type="KEGG" id="scac:106082160"/>
<evidence type="ECO:0000259" key="2">
    <source>
        <dbReference type="Pfam" id="PF03914"/>
    </source>
</evidence>
<dbReference type="STRING" id="35570.A0A1I8QA03"/>
<dbReference type="GO" id="GO:0032040">
    <property type="term" value="C:small-subunit processome"/>
    <property type="evidence" value="ECO:0007669"/>
    <property type="project" value="TreeGrafter"/>
</dbReference>
<comment type="similarity">
    <text evidence="1">Belongs to the CBF/MAK21 family.</text>
</comment>
<evidence type="ECO:0000313" key="4">
    <source>
        <dbReference type="Proteomes" id="UP000095300"/>
    </source>
</evidence>
<dbReference type="InterPro" id="IPR005612">
    <property type="entry name" value="CCAAT-binding_factor"/>
</dbReference>
<dbReference type="Proteomes" id="UP000095300">
    <property type="component" value="Unassembled WGS sequence"/>
</dbReference>